<dbReference type="Gene3D" id="2.60.40.10">
    <property type="entry name" value="Immunoglobulins"/>
    <property type="match status" value="3"/>
</dbReference>
<dbReference type="Pfam" id="PF13765">
    <property type="entry name" value="PRY"/>
    <property type="match status" value="1"/>
</dbReference>
<feature type="domain" description="Ig-like" evidence="11">
    <location>
        <begin position="252"/>
        <end position="359"/>
    </location>
</feature>
<evidence type="ECO:0000256" key="5">
    <source>
        <dbReference type="ARBA" id="ARBA00023157"/>
    </source>
</evidence>
<keyword evidence="7" id="KW-0393">Immunoglobulin domain</keyword>
<comment type="similarity">
    <text evidence="2">Belongs to the immunoglobulin superfamily. BTN/MOG family.</text>
</comment>
<protein>
    <submittedName>
        <fullName evidence="12">Uncharacterized protein</fullName>
    </submittedName>
</protein>
<keyword evidence="13" id="KW-1185">Reference proteome</keyword>
<feature type="signal peptide" evidence="9">
    <location>
        <begin position="1"/>
        <end position="20"/>
    </location>
</feature>
<feature type="chain" id="PRO_5044802934" evidence="9">
    <location>
        <begin position="21"/>
        <end position="641"/>
    </location>
</feature>
<evidence type="ECO:0000256" key="4">
    <source>
        <dbReference type="ARBA" id="ARBA00023136"/>
    </source>
</evidence>
<dbReference type="Proteomes" id="UP001591681">
    <property type="component" value="Unassembled WGS sequence"/>
</dbReference>
<evidence type="ECO:0000313" key="12">
    <source>
        <dbReference type="EMBL" id="KAL2079473.1"/>
    </source>
</evidence>
<dbReference type="InterPro" id="IPR003879">
    <property type="entry name" value="Butyrophylin_SPRY"/>
</dbReference>
<dbReference type="GO" id="GO:0050863">
    <property type="term" value="P:regulation of T cell activation"/>
    <property type="evidence" value="ECO:0007669"/>
    <property type="project" value="UniProtKB-ARBA"/>
</dbReference>
<dbReference type="PRINTS" id="PR01407">
    <property type="entry name" value="BUTYPHLNCDUF"/>
</dbReference>
<organism evidence="12 13">
    <name type="scientific">Coilia grayii</name>
    <name type="common">Gray's grenadier anchovy</name>
    <dbReference type="NCBI Taxonomy" id="363190"/>
    <lineage>
        <taxon>Eukaryota</taxon>
        <taxon>Metazoa</taxon>
        <taxon>Chordata</taxon>
        <taxon>Craniata</taxon>
        <taxon>Vertebrata</taxon>
        <taxon>Euteleostomi</taxon>
        <taxon>Actinopterygii</taxon>
        <taxon>Neopterygii</taxon>
        <taxon>Teleostei</taxon>
        <taxon>Clupei</taxon>
        <taxon>Clupeiformes</taxon>
        <taxon>Clupeoidei</taxon>
        <taxon>Engraulidae</taxon>
        <taxon>Coilinae</taxon>
        <taxon>Coilia</taxon>
    </lineage>
</organism>
<dbReference type="InterPro" id="IPR006574">
    <property type="entry name" value="PRY"/>
</dbReference>
<name>A0ABD1J0Q9_9TELE</name>
<dbReference type="Gene3D" id="2.60.120.920">
    <property type="match status" value="1"/>
</dbReference>
<accession>A0ABD1J0Q9</accession>
<evidence type="ECO:0000313" key="13">
    <source>
        <dbReference type="Proteomes" id="UP001591681"/>
    </source>
</evidence>
<dbReference type="InterPro" id="IPR050504">
    <property type="entry name" value="IgSF_BTN/MOG"/>
</dbReference>
<keyword evidence="3 9" id="KW-0732">Signal</keyword>
<dbReference type="PANTHER" id="PTHR24100">
    <property type="entry name" value="BUTYROPHILIN"/>
    <property type="match status" value="1"/>
</dbReference>
<reference evidence="12 13" key="1">
    <citation type="submission" date="2024-09" db="EMBL/GenBank/DDBJ databases">
        <title>A chromosome-level genome assembly of Gray's grenadier anchovy, Coilia grayii.</title>
        <authorList>
            <person name="Fu Z."/>
        </authorList>
    </citation>
    <scope>NUCLEOTIDE SEQUENCE [LARGE SCALE GENOMIC DNA]</scope>
    <source>
        <strain evidence="12">G4</strain>
        <tissue evidence="12">Muscle</tissue>
    </source>
</reference>
<dbReference type="InterPro" id="IPR036179">
    <property type="entry name" value="Ig-like_dom_sf"/>
</dbReference>
<keyword evidence="5" id="KW-1015">Disulfide bond</keyword>
<dbReference type="SMART" id="SM00408">
    <property type="entry name" value="IGc2"/>
    <property type="match status" value="3"/>
</dbReference>
<dbReference type="SMART" id="SM00589">
    <property type="entry name" value="PRY"/>
    <property type="match status" value="1"/>
</dbReference>
<dbReference type="SUPFAM" id="SSF49899">
    <property type="entry name" value="Concanavalin A-like lectins/glucanases"/>
    <property type="match status" value="1"/>
</dbReference>
<evidence type="ECO:0000259" key="10">
    <source>
        <dbReference type="PROSITE" id="PS50188"/>
    </source>
</evidence>
<evidence type="ECO:0000256" key="9">
    <source>
        <dbReference type="SAM" id="SignalP"/>
    </source>
</evidence>
<dbReference type="InterPro" id="IPR013106">
    <property type="entry name" value="Ig_V-set"/>
</dbReference>
<feature type="transmembrane region" description="Helical" evidence="8">
    <location>
        <begin position="377"/>
        <end position="397"/>
    </location>
</feature>
<dbReference type="Pfam" id="PF00622">
    <property type="entry name" value="SPRY"/>
    <property type="match status" value="1"/>
</dbReference>
<keyword evidence="4 8" id="KW-0472">Membrane</keyword>
<dbReference type="SMART" id="SM00449">
    <property type="entry name" value="SPRY"/>
    <property type="match status" value="1"/>
</dbReference>
<gene>
    <name evidence="12" type="ORF">ACEWY4_025217</name>
</gene>
<dbReference type="PROSITE" id="PS50835">
    <property type="entry name" value="IG_LIKE"/>
    <property type="match status" value="3"/>
</dbReference>
<evidence type="ECO:0000256" key="3">
    <source>
        <dbReference type="ARBA" id="ARBA00022729"/>
    </source>
</evidence>
<evidence type="ECO:0000256" key="2">
    <source>
        <dbReference type="ARBA" id="ARBA00007591"/>
    </source>
</evidence>
<dbReference type="FunFam" id="2.60.120.920:FF:000004">
    <property type="entry name" value="Butyrophilin subfamily 1 member A1"/>
    <property type="match status" value="1"/>
</dbReference>
<dbReference type="InterPro" id="IPR013320">
    <property type="entry name" value="ConA-like_dom_sf"/>
</dbReference>
<dbReference type="PROSITE" id="PS50188">
    <property type="entry name" value="B302_SPRY"/>
    <property type="match status" value="1"/>
</dbReference>
<dbReference type="InterPro" id="IPR001870">
    <property type="entry name" value="B30.2/SPRY"/>
</dbReference>
<dbReference type="InterPro" id="IPR013783">
    <property type="entry name" value="Ig-like_fold"/>
</dbReference>
<dbReference type="InterPro" id="IPR003599">
    <property type="entry name" value="Ig_sub"/>
</dbReference>
<feature type="domain" description="Ig-like" evidence="11">
    <location>
        <begin position="152"/>
        <end position="243"/>
    </location>
</feature>
<keyword evidence="6" id="KW-0325">Glycoprotein</keyword>
<evidence type="ECO:0000256" key="1">
    <source>
        <dbReference type="ARBA" id="ARBA00004370"/>
    </source>
</evidence>
<evidence type="ECO:0000256" key="8">
    <source>
        <dbReference type="SAM" id="Phobius"/>
    </source>
</evidence>
<keyword evidence="8" id="KW-1133">Transmembrane helix</keyword>
<comment type="caution">
    <text evidence="12">The sequence shown here is derived from an EMBL/GenBank/DDBJ whole genome shotgun (WGS) entry which is preliminary data.</text>
</comment>
<comment type="subcellular location">
    <subcellularLocation>
        <location evidence="1">Membrane</location>
    </subcellularLocation>
</comment>
<dbReference type="InterPro" id="IPR043136">
    <property type="entry name" value="B30.2/SPRY_sf"/>
</dbReference>
<dbReference type="GO" id="GO:0016020">
    <property type="term" value="C:membrane"/>
    <property type="evidence" value="ECO:0007669"/>
    <property type="project" value="UniProtKB-SubCell"/>
</dbReference>
<feature type="domain" description="B30.2/SPRY" evidence="10">
    <location>
        <begin position="419"/>
        <end position="614"/>
    </location>
</feature>
<evidence type="ECO:0000256" key="7">
    <source>
        <dbReference type="ARBA" id="ARBA00023319"/>
    </source>
</evidence>
<dbReference type="GO" id="GO:1903037">
    <property type="term" value="P:regulation of leukocyte cell-cell adhesion"/>
    <property type="evidence" value="ECO:0007669"/>
    <property type="project" value="UniProtKB-ARBA"/>
</dbReference>
<dbReference type="EMBL" id="JBHFQA010000022">
    <property type="protein sequence ID" value="KAL2079473.1"/>
    <property type="molecule type" value="Genomic_DNA"/>
</dbReference>
<dbReference type="FunFam" id="2.60.40.10:FF:000142">
    <property type="entry name" value="V-set domain-containing T-cell activation inhibitor 1"/>
    <property type="match status" value="3"/>
</dbReference>
<dbReference type="CDD" id="cd13733">
    <property type="entry name" value="SPRY_PRY_C-I_1"/>
    <property type="match status" value="1"/>
</dbReference>
<keyword evidence="8" id="KW-0812">Transmembrane</keyword>
<dbReference type="SUPFAM" id="SSF48726">
    <property type="entry name" value="Immunoglobulin"/>
    <property type="match status" value="3"/>
</dbReference>
<dbReference type="SMART" id="SM00406">
    <property type="entry name" value="IGv"/>
    <property type="match status" value="3"/>
</dbReference>
<dbReference type="AlphaFoldDB" id="A0ABD1J0Q9"/>
<proteinExistence type="inferred from homology"/>
<dbReference type="SMART" id="SM00409">
    <property type="entry name" value="IG"/>
    <property type="match status" value="3"/>
</dbReference>
<dbReference type="Pfam" id="PF07686">
    <property type="entry name" value="V-set"/>
    <property type="match status" value="3"/>
</dbReference>
<sequence length="641" mass="70910">MGDISVIILPLFCLMTTASADLKVLGPARRVTAVVGDDVLLPCYLVPHTSAENMTVTWTLNSTGALVHLYKDGRDMSDQQDAAYRGRTALFKEHLRTGNASLQLHNVQISDNGDYACSVQIGNWSKQVSAQLTVKAKVHVLGPAYPITAMAGKDLHLPCHLSPNISALDMTVTWLLRRTGALVHLYRDGCDKGGLNAYRGRTALLKEELARGNASLKLTSVQVSDEAEYVCSIEDEHWRSNISVQVIVKVRPNVLGPARRVTAVVGDDVLLPCYLVPHTSADNMTVTWTLNSTGALVHLYKDGRDMSDQQDAAYRGRTALFKEHLRTGNASLQLHNVQISDNGDYICLIQDGPWRKQLSLQIKVNGRSTDTAHSWKAGFSFMFMLALALAGTLALLLYRVRRRLKGTPFFIAIIWLLLHHFKSHIHYSDIFICFSPVNVTLDPATAHPQLILSADGKQVVSGESPQSVSPSNHRFSTELCVLAREGFTHGKHYFEVLVQGNRDWIVGLISEHIDRRGPLKACASDLYLALKLRDGACYSSESSGAIVQLSEDIKIVGVFVDYDEGFVSFYDVKDSYIGHLYSFTGYCFTETLFPIFSPGPGDGERSAPLVILPIWDVEFKPLLTYEVKSDKIRVANFLTAK</sequence>
<feature type="domain" description="Ig-like" evidence="11">
    <location>
        <begin position="10"/>
        <end position="133"/>
    </location>
</feature>
<dbReference type="InterPro" id="IPR007110">
    <property type="entry name" value="Ig-like_dom"/>
</dbReference>
<evidence type="ECO:0000259" key="11">
    <source>
        <dbReference type="PROSITE" id="PS50835"/>
    </source>
</evidence>
<dbReference type="InterPro" id="IPR003598">
    <property type="entry name" value="Ig_sub2"/>
</dbReference>
<dbReference type="InterPro" id="IPR003877">
    <property type="entry name" value="SPRY_dom"/>
</dbReference>
<evidence type="ECO:0000256" key="6">
    <source>
        <dbReference type="ARBA" id="ARBA00023180"/>
    </source>
</evidence>